<comment type="caution">
    <text evidence="19">The sequence shown here is derived from an EMBL/GenBank/DDBJ whole genome shotgun (WGS) entry which is preliminary data.</text>
</comment>
<accession>A0A7U7ERY7</accession>
<dbReference type="Pfam" id="PF00535">
    <property type="entry name" value="Glycos_transf_2"/>
    <property type="match status" value="1"/>
</dbReference>
<dbReference type="GO" id="GO:0016760">
    <property type="term" value="F:cellulose synthase (UDP-forming) activity"/>
    <property type="evidence" value="ECO:0007669"/>
    <property type="project" value="UniProtKB-EC"/>
</dbReference>
<evidence type="ECO:0000256" key="9">
    <source>
        <dbReference type="ARBA" id="ARBA00022676"/>
    </source>
</evidence>
<dbReference type="GO" id="GO:0030244">
    <property type="term" value="P:cellulose biosynthetic process"/>
    <property type="evidence" value="ECO:0007669"/>
    <property type="project" value="UniProtKB-KW"/>
</dbReference>
<feature type="domain" description="PilZ" evidence="18">
    <location>
        <begin position="659"/>
        <end position="757"/>
    </location>
</feature>
<evidence type="ECO:0000259" key="17">
    <source>
        <dbReference type="Pfam" id="PF00535"/>
    </source>
</evidence>
<keyword evidence="14 16" id="KW-0472">Membrane</keyword>
<reference evidence="19 20" key="1">
    <citation type="submission" date="2020-08" db="EMBL/GenBank/DDBJ databases">
        <authorList>
            <person name="Criscuolo A."/>
        </authorList>
    </citation>
    <scope>NUCLEOTIDE SEQUENCE [LARGE SCALE GENOMIC DNA]</scope>
    <source>
        <strain evidence="19">CIP111764</strain>
    </source>
</reference>
<keyword evidence="13 16" id="KW-1133">Transmembrane helix</keyword>
<feature type="transmembrane region" description="Helical" evidence="16">
    <location>
        <begin position="163"/>
        <end position="181"/>
    </location>
</feature>
<sequence>MATCAWLLGWTLFRLESPGWRWLRSQRQQLYPQASDAGLRPGDPLRMLVQSLWLLAVRPAAPRRARGPRPGGSLLSPLHRRFLRARLSLQRLAAHLAERKPSFPPPEPDRRAEGWRNALLLVVGLPLLALCVTQPLELHQQALFAGLLWLIALGLGKLPGRHVTLMLILLSVLASSRYFWWRYTATLNWDDPLDLGCGLLLLAAESYSWLALLLGYLQTAWPLNRPPCPLPDDSDLWPSVDIYIPTYNEDLSVVRPTVFAATALDWPQDKLRVWILDDGRRDEFRRFAEEVGVGYLSRADNRHAKAGNLNAAMRQTHGEFIAVFDCDHIPTCSFLQMTMGWFLRNPKLGVLQTPHHFLSADPFERNLDNFRRTPNENTLFYGLTQNGNDMWDAAFFCGSCAILRRSALESIGGFAVETVTEDAHTSLRLHRQGWTSAYIRIPQAAGLATESLSAHIGQRIRWARGMVQIFRLDNPLFGKGLSLGQRLCYFNAMLHFLSGVPRLIYLTAPLAFLILHAYIIHASALLILLFVTPHIAHSILANSRIQGRYRYSFWSEIYETVLAWYIARPTCVALLNPRKGKFNVTAKGGLIESDLFDWRMAKPFLILAALNFTGLLFGLYRLGWGAADERATVLISLCWVLYNLVILGGALAVATEARQIRHSHRVDLSLPAAIRLPSGHAYPCTLLNYSTSGVSVRVPEDLDLAIPGTSPLALVLRIGHDEFEFPARVRSTRDRTIGLELEPMDVRSQSRFVQCTFARANTWADWHDGFAQDRPLGNLLTIVRIGLGGYRSALHAIPPHAHPALRLGLNTFQWLASFRPVTPVFSSHPGTSP</sequence>
<evidence type="ECO:0000313" key="19">
    <source>
        <dbReference type="EMBL" id="CAD5109612.1"/>
    </source>
</evidence>
<dbReference type="InterPro" id="IPR005150">
    <property type="entry name" value="Cellulose_synth"/>
</dbReference>
<dbReference type="CDD" id="cd06421">
    <property type="entry name" value="CESA_CelA_like"/>
    <property type="match status" value="1"/>
</dbReference>
<feature type="transmembrane region" description="Helical" evidence="16">
    <location>
        <begin position="510"/>
        <end position="531"/>
    </location>
</feature>
<dbReference type="InterPro" id="IPR001173">
    <property type="entry name" value="Glyco_trans_2-like"/>
</dbReference>
<dbReference type="GO" id="GO:0035438">
    <property type="term" value="F:cyclic-di-GMP binding"/>
    <property type="evidence" value="ECO:0007669"/>
    <property type="project" value="InterPro"/>
</dbReference>
<feature type="transmembrane region" description="Helical" evidence="16">
    <location>
        <begin position="487"/>
        <end position="504"/>
    </location>
</feature>
<dbReference type="PANTHER" id="PTHR43867">
    <property type="entry name" value="CELLULOSE SYNTHASE CATALYTIC SUBUNIT A [UDP-FORMING]"/>
    <property type="match status" value="1"/>
</dbReference>
<dbReference type="PRINTS" id="PR01439">
    <property type="entry name" value="CELLSNTHASEA"/>
</dbReference>
<comment type="similarity">
    <text evidence="3">Belongs to the glycosyltransferase 2 family.</text>
</comment>
<evidence type="ECO:0000256" key="5">
    <source>
        <dbReference type="ARBA" id="ARBA00018714"/>
    </source>
</evidence>
<dbReference type="Gene3D" id="3.90.550.10">
    <property type="entry name" value="Spore Coat Polysaccharide Biosynthesis Protein SpsA, Chain A"/>
    <property type="match status" value="1"/>
</dbReference>
<keyword evidence="9 16" id="KW-0328">Glycosyltransferase</keyword>
<evidence type="ECO:0000256" key="6">
    <source>
        <dbReference type="ARBA" id="ARBA00022475"/>
    </source>
</evidence>
<feature type="transmembrane region" description="Helical" evidence="16">
    <location>
        <begin position="634"/>
        <end position="655"/>
    </location>
</feature>
<dbReference type="Pfam" id="PF03552">
    <property type="entry name" value="Cellulose_synt"/>
    <property type="match status" value="1"/>
</dbReference>
<keyword evidence="10 16" id="KW-0808">Transferase</keyword>
<protein>
    <recommendedName>
        <fullName evidence="5 16">Cellulose synthase catalytic subunit [UDP-forming]</fullName>
        <ecNumber evidence="4 16">2.4.1.12</ecNumber>
    </recommendedName>
</protein>
<dbReference type="SUPFAM" id="SSF53448">
    <property type="entry name" value="Nucleotide-diphospho-sugar transferases"/>
    <property type="match status" value="1"/>
</dbReference>
<dbReference type="GO" id="GO:0006011">
    <property type="term" value="P:UDP-alpha-D-glucose metabolic process"/>
    <property type="evidence" value="ECO:0007669"/>
    <property type="project" value="InterPro"/>
</dbReference>
<evidence type="ECO:0000256" key="14">
    <source>
        <dbReference type="ARBA" id="ARBA00023136"/>
    </source>
</evidence>
<dbReference type="InterPro" id="IPR029044">
    <property type="entry name" value="Nucleotide-diphossugar_trans"/>
</dbReference>
<keyword evidence="6 16" id="KW-1003">Cell membrane</keyword>
<evidence type="ECO:0000256" key="13">
    <source>
        <dbReference type="ARBA" id="ARBA00022989"/>
    </source>
</evidence>
<dbReference type="AlphaFoldDB" id="A0A7U7ERY7"/>
<dbReference type="SUPFAM" id="SSF141371">
    <property type="entry name" value="PilZ domain-like"/>
    <property type="match status" value="1"/>
</dbReference>
<keyword evidence="11 16" id="KW-0812">Transmembrane</keyword>
<dbReference type="NCBIfam" id="NF008558">
    <property type="entry name" value="PRK11498.1"/>
    <property type="match status" value="1"/>
</dbReference>
<evidence type="ECO:0000256" key="7">
    <source>
        <dbReference type="ARBA" id="ARBA00022519"/>
    </source>
</evidence>
<evidence type="ECO:0000259" key="18">
    <source>
        <dbReference type="Pfam" id="PF07238"/>
    </source>
</evidence>
<dbReference type="InterPro" id="IPR003919">
    <property type="entry name" value="Cell_synth_A"/>
</dbReference>
<gene>
    <name evidence="19" type="primary">bcsA</name>
    <name evidence="19" type="ORF">PSEWESI4_03918</name>
</gene>
<dbReference type="Pfam" id="PF07238">
    <property type="entry name" value="PilZ"/>
    <property type="match status" value="1"/>
</dbReference>
<name>A0A7U7ERY7_9GAMM</name>
<dbReference type="UniPathway" id="UPA00694"/>
<comment type="pathway">
    <text evidence="2 16">Glycan metabolism; bacterial cellulose biosynthesis.</text>
</comment>
<evidence type="ECO:0000256" key="12">
    <source>
        <dbReference type="ARBA" id="ARBA00022916"/>
    </source>
</evidence>
<feature type="transmembrane region" description="Helical" evidence="16">
    <location>
        <begin position="118"/>
        <end position="136"/>
    </location>
</feature>
<evidence type="ECO:0000256" key="4">
    <source>
        <dbReference type="ARBA" id="ARBA00012539"/>
    </source>
</evidence>
<evidence type="ECO:0000256" key="8">
    <source>
        <dbReference type="ARBA" id="ARBA00022636"/>
    </source>
</evidence>
<comment type="catalytic activity">
    <reaction evidence="15 16">
        <text>[(1-&gt;4)-beta-D-glucosyl](n) + UDP-alpha-D-glucose = [(1-&gt;4)-beta-D-glucosyl](n+1) + UDP + H(+)</text>
        <dbReference type="Rhea" id="RHEA:19929"/>
        <dbReference type="Rhea" id="RHEA-COMP:10033"/>
        <dbReference type="Rhea" id="RHEA-COMP:10034"/>
        <dbReference type="ChEBI" id="CHEBI:15378"/>
        <dbReference type="ChEBI" id="CHEBI:18246"/>
        <dbReference type="ChEBI" id="CHEBI:58223"/>
        <dbReference type="ChEBI" id="CHEBI:58885"/>
        <dbReference type="EC" id="2.4.1.12"/>
    </reaction>
</comment>
<evidence type="ECO:0000256" key="3">
    <source>
        <dbReference type="ARBA" id="ARBA00006739"/>
    </source>
</evidence>
<feature type="domain" description="Glycosyltransferase 2-like" evidence="17">
    <location>
        <begin position="242"/>
        <end position="411"/>
    </location>
</feature>
<dbReference type="Gene3D" id="2.40.10.220">
    <property type="entry name" value="predicted glycosyltransferase like domains"/>
    <property type="match status" value="1"/>
</dbReference>
<feature type="transmembrane region" description="Helical" evidence="16">
    <location>
        <begin position="604"/>
        <end position="622"/>
    </location>
</feature>
<keyword evidence="20" id="KW-1185">Reference proteome</keyword>
<comment type="subcellular location">
    <subcellularLocation>
        <location evidence="1">Cell inner membrane</location>
        <topology evidence="1">Multi-pass membrane protein</topology>
    </subcellularLocation>
</comment>
<comment type="caution">
    <text evidence="16">Lacks conserved residue(s) required for the propagation of feature annotation.</text>
</comment>
<dbReference type="FunFam" id="3.90.550.10:FF:000061">
    <property type="entry name" value="Cellulose synthase catalytic subunit [UDP-forming]"/>
    <property type="match status" value="1"/>
</dbReference>
<dbReference type="EMBL" id="CAJFCI010000076">
    <property type="protein sequence ID" value="CAD5109612.1"/>
    <property type="molecule type" value="Genomic_DNA"/>
</dbReference>
<dbReference type="PANTHER" id="PTHR43867:SF2">
    <property type="entry name" value="CELLULOSE SYNTHASE CATALYTIC SUBUNIT A [UDP-FORMING]"/>
    <property type="match status" value="1"/>
</dbReference>
<evidence type="ECO:0000256" key="16">
    <source>
        <dbReference type="RuleBase" id="RU365020"/>
    </source>
</evidence>
<comment type="function">
    <text evidence="16">Catalytic subunit of cellulose synthase. It polymerizes uridine 5'-diphosphate glucose to cellulose.</text>
</comment>
<evidence type="ECO:0000256" key="10">
    <source>
        <dbReference type="ARBA" id="ARBA00022679"/>
    </source>
</evidence>
<dbReference type="NCBIfam" id="TIGR03030">
    <property type="entry name" value="CelA"/>
    <property type="match status" value="1"/>
</dbReference>
<evidence type="ECO:0000256" key="15">
    <source>
        <dbReference type="ARBA" id="ARBA00048682"/>
    </source>
</evidence>
<dbReference type="GO" id="GO:0005886">
    <property type="term" value="C:plasma membrane"/>
    <property type="evidence" value="ECO:0007669"/>
    <property type="project" value="UniProtKB-SubCell"/>
</dbReference>
<dbReference type="EC" id="2.4.1.12" evidence="4 16"/>
<evidence type="ECO:0000256" key="11">
    <source>
        <dbReference type="ARBA" id="ARBA00022692"/>
    </source>
</evidence>
<dbReference type="Proteomes" id="UP000583387">
    <property type="component" value="Unassembled WGS sequence"/>
</dbReference>
<keyword evidence="12 16" id="KW-0135">Cellulose biosynthesis</keyword>
<evidence type="ECO:0000313" key="20">
    <source>
        <dbReference type="Proteomes" id="UP000583387"/>
    </source>
</evidence>
<evidence type="ECO:0000256" key="1">
    <source>
        <dbReference type="ARBA" id="ARBA00004429"/>
    </source>
</evidence>
<organism evidence="19 20">
    <name type="scientific">Zestomonas carbonaria</name>
    <dbReference type="NCBI Taxonomy" id="2762745"/>
    <lineage>
        <taxon>Bacteria</taxon>
        <taxon>Pseudomonadati</taxon>
        <taxon>Pseudomonadota</taxon>
        <taxon>Gammaproteobacteria</taxon>
        <taxon>Pseudomonadales</taxon>
        <taxon>Pseudomonadaceae</taxon>
        <taxon>Zestomonas</taxon>
    </lineage>
</organism>
<proteinExistence type="inferred from homology"/>
<evidence type="ECO:0000256" key="2">
    <source>
        <dbReference type="ARBA" id="ARBA00005186"/>
    </source>
</evidence>
<dbReference type="InterPro" id="IPR009875">
    <property type="entry name" value="PilZ_domain"/>
</dbReference>
<dbReference type="InterPro" id="IPR050321">
    <property type="entry name" value="Glycosyltr_2/OpgH_subfam"/>
</dbReference>
<keyword evidence="7 16" id="KW-0997">Cell inner membrane</keyword>
<keyword evidence="8 16" id="KW-0973">c-di-GMP</keyword>
<comment type="cofactor">
    <cofactor evidence="16">
        <name>Mg(2+)</name>
        <dbReference type="ChEBI" id="CHEBI:18420"/>
    </cofactor>
</comment>